<keyword evidence="2" id="KW-1185">Reference proteome</keyword>
<accession>A0A1I7YSY7</accession>
<dbReference type="WBParaSite" id="L893_g19389.t1">
    <property type="protein sequence ID" value="L893_g19389.t1"/>
    <property type="gene ID" value="L893_g19389"/>
</dbReference>
<feature type="compositionally biased region" description="Basic residues" evidence="1">
    <location>
        <begin position="1"/>
        <end position="18"/>
    </location>
</feature>
<evidence type="ECO:0000313" key="2">
    <source>
        <dbReference type="Proteomes" id="UP000095287"/>
    </source>
</evidence>
<evidence type="ECO:0000313" key="3">
    <source>
        <dbReference type="WBParaSite" id="L893_g19389.t1"/>
    </source>
</evidence>
<feature type="region of interest" description="Disordered" evidence="1">
    <location>
        <begin position="106"/>
        <end position="128"/>
    </location>
</feature>
<protein>
    <submittedName>
        <fullName evidence="3">Troponin I2, fast skeletal type</fullName>
    </submittedName>
</protein>
<reference evidence="3" key="1">
    <citation type="submission" date="2016-11" db="UniProtKB">
        <authorList>
            <consortium name="WormBaseParasite"/>
        </authorList>
    </citation>
    <scope>IDENTIFICATION</scope>
</reference>
<evidence type="ECO:0000256" key="1">
    <source>
        <dbReference type="SAM" id="MobiDB-lite"/>
    </source>
</evidence>
<name>A0A1I7YSY7_9BILA</name>
<organism evidence="2 3">
    <name type="scientific">Steinernema glaseri</name>
    <dbReference type="NCBI Taxonomy" id="37863"/>
    <lineage>
        <taxon>Eukaryota</taxon>
        <taxon>Metazoa</taxon>
        <taxon>Ecdysozoa</taxon>
        <taxon>Nematoda</taxon>
        <taxon>Chromadorea</taxon>
        <taxon>Rhabditida</taxon>
        <taxon>Tylenchina</taxon>
        <taxon>Panagrolaimomorpha</taxon>
        <taxon>Strongyloidoidea</taxon>
        <taxon>Steinernematidae</taxon>
        <taxon>Steinernema</taxon>
    </lineage>
</organism>
<feature type="compositionally biased region" description="Basic and acidic residues" evidence="1">
    <location>
        <begin position="19"/>
        <end position="33"/>
    </location>
</feature>
<dbReference type="Proteomes" id="UP000095287">
    <property type="component" value="Unplaced"/>
</dbReference>
<dbReference type="AlphaFoldDB" id="A0A1I7YSY7"/>
<feature type="region of interest" description="Disordered" evidence="1">
    <location>
        <begin position="1"/>
        <end position="33"/>
    </location>
</feature>
<sequence>MPYPSKRKVAARAKAQKASKKEQPTMDATKEQQEVKKALLEEKRQLLERLGQLEEERKRREEAETKAIVCNVLQFAKEHHGPNAVEWTSALVGVEIHTLREYEKELEEEGSVVPKLPPCLSAPKKSSR</sequence>
<proteinExistence type="predicted"/>